<feature type="transmembrane region" description="Helical" evidence="1">
    <location>
        <begin position="46"/>
        <end position="67"/>
    </location>
</feature>
<feature type="transmembrane region" description="Helical" evidence="1">
    <location>
        <begin position="12"/>
        <end position="34"/>
    </location>
</feature>
<proteinExistence type="predicted"/>
<keyword evidence="1" id="KW-1133">Transmembrane helix</keyword>
<dbReference type="EMBL" id="KN818421">
    <property type="protein sequence ID" value="KIL56447.1"/>
    <property type="molecule type" value="Genomic_DNA"/>
</dbReference>
<dbReference type="Proteomes" id="UP000054549">
    <property type="component" value="Unassembled WGS sequence"/>
</dbReference>
<gene>
    <name evidence="2" type="ORF">M378DRAFT_89300</name>
</gene>
<dbReference type="AlphaFoldDB" id="A0A0C2W5P3"/>
<evidence type="ECO:0000313" key="2">
    <source>
        <dbReference type="EMBL" id="KIL56447.1"/>
    </source>
</evidence>
<reference evidence="2 3" key="1">
    <citation type="submission" date="2014-04" db="EMBL/GenBank/DDBJ databases">
        <title>Evolutionary Origins and Diversification of the Mycorrhizal Mutualists.</title>
        <authorList>
            <consortium name="DOE Joint Genome Institute"/>
            <consortium name="Mycorrhizal Genomics Consortium"/>
            <person name="Kohler A."/>
            <person name="Kuo A."/>
            <person name="Nagy L.G."/>
            <person name="Floudas D."/>
            <person name="Copeland A."/>
            <person name="Barry K.W."/>
            <person name="Cichocki N."/>
            <person name="Veneault-Fourrey C."/>
            <person name="LaButti K."/>
            <person name="Lindquist E.A."/>
            <person name="Lipzen A."/>
            <person name="Lundell T."/>
            <person name="Morin E."/>
            <person name="Murat C."/>
            <person name="Riley R."/>
            <person name="Ohm R."/>
            <person name="Sun H."/>
            <person name="Tunlid A."/>
            <person name="Henrissat B."/>
            <person name="Grigoriev I.V."/>
            <person name="Hibbett D.S."/>
            <person name="Martin F."/>
        </authorList>
    </citation>
    <scope>NUCLEOTIDE SEQUENCE [LARGE SCALE GENOMIC DNA]</scope>
    <source>
        <strain evidence="2 3">Koide BX008</strain>
    </source>
</reference>
<dbReference type="InParanoid" id="A0A0C2W5P3"/>
<dbReference type="OrthoDB" id="3341077at2759"/>
<feature type="transmembrane region" description="Helical" evidence="1">
    <location>
        <begin position="162"/>
        <end position="185"/>
    </location>
</feature>
<dbReference type="HOGENOM" id="CLU_044614_1_1_1"/>
<protein>
    <submittedName>
        <fullName evidence="2">Uncharacterized protein</fullName>
    </submittedName>
</protein>
<keyword evidence="1" id="KW-0812">Transmembrane</keyword>
<evidence type="ECO:0000256" key="1">
    <source>
        <dbReference type="SAM" id="Phobius"/>
    </source>
</evidence>
<evidence type="ECO:0000313" key="3">
    <source>
        <dbReference type="Proteomes" id="UP000054549"/>
    </source>
</evidence>
<feature type="transmembrane region" description="Helical" evidence="1">
    <location>
        <begin position="121"/>
        <end position="142"/>
    </location>
</feature>
<keyword evidence="1" id="KW-0472">Membrane</keyword>
<feature type="transmembrane region" description="Helical" evidence="1">
    <location>
        <begin position="240"/>
        <end position="258"/>
    </location>
</feature>
<sequence length="326" mass="36564">MLTQVQRAAVETIAQALLYGIYLETLIQCLRWLVFIDEGWKPRDKINSLIMTFATSFIFLTSTINLMTSLQYTLGILRRDENWQLNGIGIAMDISEYLTLLSIDCVLIYRCWIVYGNSWRVICVPVTFCIGSLACSALSSYYGMYSGKLDFSAVQSEEKALIGLYVCNIATTIYTTTAIIYRIWYTTKTSGGSPKRLNYIMRILAESGILYTCTIIFRLAGAVLVTRDDVTWVNLLTQDISDAINFSTAGISFNLLLMRVNQGRLELRGSLAESINVDGVRILSGIEFNNPQITASSEGPPSNARQVDKVIDEIQEHRRSSITVNQ</sequence>
<name>A0A0C2W5P3_AMAMK</name>
<feature type="transmembrane region" description="Helical" evidence="1">
    <location>
        <begin position="197"/>
        <end position="220"/>
    </location>
</feature>
<accession>A0A0C2W5P3</accession>
<keyword evidence="3" id="KW-1185">Reference proteome</keyword>
<organism evidence="2 3">
    <name type="scientific">Amanita muscaria (strain Koide BX008)</name>
    <dbReference type="NCBI Taxonomy" id="946122"/>
    <lineage>
        <taxon>Eukaryota</taxon>
        <taxon>Fungi</taxon>
        <taxon>Dikarya</taxon>
        <taxon>Basidiomycota</taxon>
        <taxon>Agaricomycotina</taxon>
        <taxon>Agaricomycetes</taxon>
        <taxon>Agaricomycetidae</taxon>
        <taxon>Agaricales</taxon>
        <taxon>Pluteineae</taxon>
        <taxon>Amanitaceae</taxon>
        <taxon>Amanita</taxon>
    </lineage>
</organism>